<sequence>MKLRCPNMLPCRMIRLRPRKSSDINEYGHCTRPRYPICSNILVASAGPHRIANIPRLSAMVLQRTPERFLWHCSSYSTNPTHRDVVELNVRGKMQMLQNSTSTNEALKESQELEVRRIRPTDVLLMSRLPSPLCLCFFHPRAKQTIGMPRLSMISCPCSFHSPRKANSRPVRQIPEGASCLFKPVVFPSQHLGCLRNGGGVFRWSLLLLGAELVGVTALALAAVGRTRGQTRVAWQVC</sequence>
<proteinExistence type="predicted"/>
<evidence type="ECO:0000313" key="3">
    <source>
        <dbReference type="Proteomes" id="UP001174934"/>
    </source>
</evidence>
<reference evidence="2" key="1">
    <citation type="submission" date="2023-06" db="EMBL/GenBank/DDBJ databases">
        <title>Genome-scale phylogeny and comparative genomics of the fungal order Sordariales.</title>
        <authorList>
            <consortium name="Lawrence Berkeley National Laboratory"/>
            <person name="Hensen N."/>
            <person name="Bonometti L."/>
            <person name="Westerberg I."/>
            <person name="Brannstrom I.O."/>
            <person name="Guillou S."/>
            <person name="Cros-Aarteil S."/>
            <person name="Calhoun S."/>
            <person name="Haridas S."/>
            <person name="Kuo A."/>
            <person name="Mondo S."/>
            <person name="Pangilinan J."/>
            <person name="Riley R."/>
            <person name="LaButti K."/>
            <person name="Andreopoulos B."/>
            <person name="Lipzen A."/>
            <person name="Chen C."/>
            <person name="Yanf M."/>
            <person name="Daum C."/>
            <person name="Ng V."/>
            <person name="Clum A."/>
            <person name="Steindorff A."/>
            <person name="Ohm R."/>
            <person name="Martin F."/>
            <person name="Silar P."/>
            <person name="Natvig D."/>
            <person name="Lalanne C."/>
            <person name="Gautier V."/>
            <person name="Ament-velasquez S.L."/>
            <person name="Kruys A."/>
            <person name="Hutchinson M.I."/>
            <person name="Powell A.J."/>
            <person name="Barry K."/>
            <person name="Miller A.N."/>
            <person name="Grigoriev I.V."/>
            <person name="Debuchy R."/>
            <person name="Gladieux P."/>
            <person name="Thoren M.H."/>
            <person name="Johannesson H."/>
        </authorList>
    </citation>
    <scope>NUCLEOTIDE SEQUENCE</scope>
    <source>
        <strain evidence="2">SMH3391-2</strain>
    </source>
</reference>
<dbReference type="EMBL" id="JAULSR010000002">
    <property type="protein sequence ID" value="KAK0631071.1"/>
    <property type="molecule type" value="Genomic_DNA"/>
</dbReference>
<keyword evidence="1" id="KW-0472">Membrane</keyword>
<organism evidence="2 3">
    <name type="scientific">Bombardia bombarda</name>
    <dbReference type="NCBI Taxonomy" id="252184"/>
    <lineage>
        <taxon>Eukaryota</taxon>
        <taxon>Fungi</taxon>
        <taxon>Dikarya</taxon>
        <taxon>Ascomycota</taxon>
        <taxon>Pezizomycotina</taxon>
        <taxon>Sordariomycetes</taxon>
        <taxon>Sordariomycetidae</taxon>
        <taxon>Sordariales</taxon>
        <taxon>Lasiosphaeriaceae</taxon>
        <taxon>Bombardia</taxon>
    </lineage>
</organism>
<keyword evidence="3" id="KW-1185">Reference proteome</keyword>
<evidence type="ECO:0000256" key="1">
    <source>
        <dbReference type="SAM" id="Phobius"/>
    </source>
</evidence>
<protein>
    <submittedName>
        <fullName evidence="2">Uncharacterized protein</fullName>
    </submittedName>
</protein>
<keyword evidence="1" id="KW-0812">Transmembrane</keyword>
<dbReference type="Proteomes" id="UP001174934">
    <property type="component" value="Unassembled WGS sequence"/>
</dbReference>
<gene>
    <name evidence="2" type="ORF">B0T17DRAFT_239251</name>
</gene>
<comment type="caution">
    <text evidence="2">The sequence shown here is derived from an EMBL/GenBank/DDBJ whole genome shotgun (WGS) entry which is preliminary data.</text>
</comment>
<keyword evidence="1" id="KW-1133">Transmembrane helix</keyword>
<evidence type="ECO:0000313" key="2">
    <source>
        <dbReference type="EMBL" id="KAK0631071.1"/>
    </source>
</evidence>
<name>A0AA40CA24_9PEZI</name>
<dbReference type="AlphaFoldDB" id="A0AA40CA24"/>
<feature type="transmembrane region" description="Helical" evidence="1">
    <location>
        <begin position="204"/>
        <end position="224"/>
    </location>
</feature>
<accession>A0AA40CA24</accession>